<evidence type="ECO:0000256" key="7">
    <source>
        <dbReference type="ARBA" id="ARBA00023010"/>
    </source>
</evidence>
<dbReference type="GO" id="GO:0009306">
    <property type="term" value="P:protein secretion"/>
    <property type="evidence" value="ECO:0007669"/>
    <property type="project" value="UniProtKB-UniRule"/>
</dbReference>
<evidence type="ECO:0000256" key="2">
    <source>
        <dbReference type="ARBA" id="ARBA00022448"/>
    </source>
</evidence>
<dbReference type="EMBL" id="PVNL01000138">
    <property type="protein sequence ID" value="PRP95074.1"/>
    <property type="molecule type" value="Genomic_DNA"/>
</dbReference>
<evidence type="ECO:0000256" key="5">
    <source>
        <dbReference type="ARBA" id="ARBA00022927"/>
    </source>
</evidence>
<accession>A0A2S9XQD1</accession>
<feature type="transmembrane region" description="Helical" evidence="9">
    <location>
        <begin position="24"/>
        <end position="45"/>
    </location>
</feature>
<keyword evidence="3 9" id="KW-1003">Cell membrane</keyword>
<proteinExistence type="inferred from homology"/>
<evidence type="ECO:0000313" key="10">
    <source>
        <dbReference type="EMBL" id="PRP95074.1"/>
    </source>
</evidence>
<evidence type="ECO:0000313" key="11">
    <source>
        <dbReference type="Proteomes" id="UP000238823"/>
    </source>
</evidence>
<dbReference type="OrthoDB" id="5515000at2"/>
<evidence type="ECO:0000256" key="6">
    <source>
        <dbReference type="ARBA" id="ARBA00022989"/>
    </source>
</evidence>
<evidence type="ECO:0000256" key="4">
    <source>
        <dbReference type="ARBA" id="ARBA00022692"/>
    </source>
</evidence>
<evidence type="ECO:0000256" key="3">
    <source>
        <dbReference type="ARBA" id="ARBA00022475"/>
    </source>
</evidence>
<dbReference type="NCBIfam" id="TIGR00964">
    <property type="entry name" value="secE_bact"/>
    <property type="match status" value="1"/>
</dbReference>
<dbReference type="GO" id="GO:0006605">
    <property type="term" value="P:protein targeting"/>
    <property type="evidence" value="ECO:0007669"/>
    <property type="project" value="UniProtKB-UniRule"/>
</dbReference>
<dbReference type="GO" id="GO:0005886">
    <property type="term" value="C:plasma membrane"/>
    <property type="evidence" value="ECO:0007669"/>
    <property type="project" value="UniProtKB-UniRule"/>
</dbReference>
<dbReference type="GO" id="GO:0065002">
    <property type="term" value="P:intracellular protein transmembrane transport"/>
    <property type="evidence" value="ECO:0007669"/>
    <property type="project" value="UniProtKB-UniRule"/>
</dbReference>
<keyword evidence="7 9" id="KW-0811">Translocation</keyword>
<dbReference type="RefSeq" id="WP_106094163.1">
    <property type="nucleotide sequence ID" value="NZ_PVNL01000138.1"/>
</dbReference>
<evidence type="ECO:0000256" key="8">
    <source>
        <dbReference type="ARBA" id="ARBA00023136"/>
    </source>
</evidence>
<dbReference type="Gene3D" id="1.20.5.1030">
    <property type="entry name" value="Preprotein translocase secy subunit"/>
    <property type="match status" value="1"/>
</dbReference>
<dbReference type="InterPro" id="IPR005807">
    <property type="entry name" value="SecE_bac"/>
</dbReference>
<dbReference type="Proteomes" id="UP000238823">
    <property type="component" value="Unassembled WGS sequence"/>
</dbReference>
<dbReference type="HAMAP" id="MF_00422">
    <property type="entry name" value="SecE"/>
    <property type="match status" value="1"/>
</dbReference>
<keyword evidence="2 9" id="KW-0813">Transport</keyword>
<dbReference type="GO" id="GO:0008320">
    <property type="term" value="F:protein transmembrane transporter activity"/>
    <property type="evidence" value="ECO:0007669"/>
    <property type="project" value="UniProtKB-UniRule"/>
</dbReference>
<name>A0A2S9XQD1_9BACT</name>
<comment type="caution">
    <text evidence="10">The sequence shown here is derived from an EMBL/GenBank/DDBJ whole genome shotgun (WGS) entry which is preliminary data.</text>
</comment>
<evidence type="ECO:0000256" key="1">
    <source>
        <dbReference type="ARBA" id="ARBA00004370"/>
    </source>
</evidence>
<reference evidence="10 11" key="1">
    <citation type="submission" date="2018-03" db="EMBL/GenBank/DDBJ databases">
        <title>Draft Genome Sequences of the Obligatory Marine Myxobacteria Enhygromyxa salina SWB007.</title>
        <authorList>
            <person name="Poehlein A."/>
            <person name="Moghaddam J.A."/>
            <person name="Harms H."/>
            <person name="Alanjari M."/>
            <person name="Koenig G.M."/>
            <person name="Daniel R."/>
            <person name="Schaeberle T.F."/>
        </authorList>
    </citation>
    <scope>NUCLEOTIDE SEQUENCE [LARGE SCALE GENOMIC DNA]</scope>
    <source>
        <strain evidence="10 11">SWB007</strain>
    </source>
</reference>
<keyword evidence="5 9" id="KW-0653">Protein transport</keyword>
<keyword evidence="6 9" id="KW-1133">Transmembrane helix</keyword>
<comment type="subunit">
    <text evidence="9">Component of the Sec protein translocase complex. Heterotrimer consisting of SecY, SecE and SecG subunits. The heterotrimers can form oligomers, although 1 heterotrimer is thought to be able to translocate proteins. Interacts with the ribosome. Interacts with SecDF, and other proteins may be involved. Interacts with SecA.</text>
</comment>
<dbReference type="GO" id="GO:0043952">
    <property type="term" value="P:protein transport by the Sec complex"/>
    <property type="evidence" value="ECO:0007669"/>
    <property type="project" value="UniProtKB-UniRule"/>
</dbReference>
<sequence length="145" mass="16426">MARKRNKPGGTGGSGSREFDPSRWAHAVFAVFAGIAAWMFGHLVEDLWGFSWANWPLYIGRPNEYYAQGIGALIGITLMIWAWSRERYFKFVAETATEVSQIIWPTRAETRAATIVVIVITLICACILSLMDAFWSRVTDWLYSL</sequence>
<comment type="subcellular location">
    <subcellularLocation>
        <location evidence="1">Membrane</location>
    </subcellularLocation>
</comment>
<gene>
    <name evidence="9" type="primary">secE</name>
    <name evidence="10" type="ORF">ENSA7_73830</name>
</gene>
<dbReference type="AlphaFoldDB" id="A0A2S9XQD1"/>
<feature type="transmembrane region" description="Helical" evidence="9">
    <location>
        <begin position="65"/>
        <end position="83"/>
    </location>
</feature>
<protein>
    <recommendedName>
        <fullName evidence="9">Protein translocase subunit SecE</fullName>
    </recommendedName>
</protein>
<keyword evidence="4 9" id="KW-0812">Transmembrane</keyword>
<dbReference type="PANTHER" id="PTHR33910:SF1">
    <property type="entry name" value="PROTEIN TRANSLOCASE SUBUNIT SECE"/>
    <property type="match status" value="1"/>
</dbReference>
<dbReference type="PANTHER" id="PTHR33910">
    <property type="entry name" value="PROTEIN TRANSLOCASE SUBUNIT SECE"/>
    <property type="match status" value="1"/>
</dbReference>
<dbReference type="Pfam" id="PF00584">
    <property type="entry name" value="SecE"/>
    <property type="match status" value="1"/>
</dbReference>
<comment type="caution">
    <text evidence="9">Lacks conserved residue(s) required for the propagation of feature annotation.</text>
</comment>
<organism evidence="10 11">
    <name type="scientific">Enhygromyxa salina</name>
    <dbReference type="NCBI Taxonomy" id="215803"/>
    <lineage>
        <taxon>Bacteria</taxon>
        <taxon>Pseudomonadati</taxon>
        <taxon>Myxococcota</taxon>
        <taxon>Polyangia</taxon>
        <taxon>Nannocystales</taxon>
        <taxon>Nannocystaceae</taxon>
        <taxon>Enhygromyxa</taxon>
    </lineage>
</organism>
<evidence type="ECO:0000256" key="9">
    <source>
        <dbReference type="HAMAP-Rule" id="MF_00422"/>
    </source>
</evidence>
<comment type="function">
    <text evidence="9">Essential subunit of the Sec protein translocation channel SecYEG. Clamps together the 2 halves of SecY. May contact the channel plug during translocation.</text>
</comment>
<comment type="similarity">
    <text evidence="9">Belongs to the SecE/SEC61-gamma family.</text>
</comment>
<keyword evidence="8 9" id="KW-0472">Membrane</keyword>
<feature type="transmembrane region" description="Helical" evidence="9">
    <location>
        <begin position="112"/>
        <end position="135"/>
    </location>
</feature>
<dbReference type="InterPro" id="IPR001901">
    <property type="entry name" value="Translocase_SecE/Sec61-g"/>
</dbReference>
<dbReference type="InterPro" id="IPR038379">
    <property type="entry name" value="SecE_sf"/>
</dbReference>